<dbReference type="InterPro" id="IPR001214">
    <property type="entry name" value="SET_dom"/>
</dbReference>
<reference evidence="5 6" key="1">
    <citation type="submission" date="2023-01" db="EMBL/GenBank/DDBJ databases">
        <title>Genomes from the Australian National Cyanobacteria Reference Collection.</title>
        <authorList>
            <person name="Willis A."/>
            <person name="Lee E.M.F."/>
        </authorList>
    </citation>
    <scope>NUCLEOTIDE SEQUENCE [LARGE SCALE GENOMIC DNA]</scope>
    <source>
        <strain evidence="5 6">CS-537/01</strain>
    </source>
</reference>
<keyword evidence="2" id="KW-0949">S-adenosyl-L-methionine</keyword>
<evidence type="ECO:0000259" key="4">
    <source>
        <dbReference type="PROSITE" id="PS50868"/>
    </source>
</evidence>
<evidence type="ECO:0000256" key="1">
    <source>
        <dbReference type="ARBA" id="ARBA00022679"/>
    </source>
</evidence>
<comment type="caution">
    <text evidence="5">The sequence shown here is derived from an EMBL/GenBank/DDBJ whole genome shotgun (WGS) entry which is preliminary data.</text>
</comment>
<dbReference type="InterPro" id="IPR003616">
    <property type="entry name" value="Post-SET_dom"/>
</dbReference>
<evidence type="ECO:0000259" key="3">
    <source>
        <dbReference type="PROSITE" id="PS50280"/>
    </source>
</evidence>
<evidence type="ECO:0000313" key="6">
    <source>
        <dbReference type="Proteomes" id="UP001212123"/>
    </source>
</evidence>
<dbReference type="Gene3D" id="2.170.270.10">
    <property type="entry name" value="SET domain"/>
    <property type="match status" value="1"/>
</dbReference>
<keyword evidence="1" id="KW-0808">Transferase</keyword>
<proteinExistence type="predicted"/>
<organism evidence="5 6">
    <name type="scientific">Dolichospermum circinale CS-537/01</name>
    <dbReference type="NCBI Taxonomy" id="3021739"/>
    <lineage>
        <taxon>Bacteria</taxon>
        <taxon>Bacillati</taxon>
        <taxon>Cyanobacteriota</taxon>
        <taxon>Cyanophyceae</taxon>
        <taxon>Nostocales</taxon>
        <taxon>Aphanizomenonaceae</taxon>
        <taxon>Dolichospermum</taxon>
        <taxon>Dolichospermum circinale</taxon>
    </lineage>
</organism>
<evidence type="ECO:0000313" key="5">
    <source>
        <dbReference type="EMBL" id="MDB9485014.1"/>
    </source>
</evidence>
<gene>
    <name evidence="5" type="ORF">PN492_00295</name>
</gene>
<feature type="domain" description="Post-SET" evidence="4">
    <location>
        <begin position="131"/>
        <end position="147"/>
    </location>
</feature>
<dbReference type="Proteomes" id="UP001212123">
    <property type="component" value="Unassembled WGS sequence"/>
</dbReference>
<evidence type="ECO:0000256" key="2">
    <source>
        <dbReference type="ARBA" id="ARBA00022691"/>
    </source>
</evidence>
<dbReference type="PROSITE" id="PS50280">
    <property type="entry name" value="SET"/>
    <property type="match status" value="1"/>
</dbReference>
<dbReference type="SUPFAM" id="SSF82199">
    <property type="entry name" value="SET domain"/>
    <property type="match status" value="1"/>
</dbReference>
<dbReference type="RefSeq" id="WP_051289425.1">
    <property type="nucleotide sequence ID" value="NZ_JAQMTU010000004.1"/>
</dbReference>
<feature type="domain" description="SET" evidence="3">
    <location>
        <begin position="4"/>
        <end position="115"/>
    </location>
</feature>
<name>A0ABT5A0F4_9CYAN</name>
<dbReference type="EMBL" id="JAQMTU010000004">
    <property type="protein sequence ID" value="MDB9485014.1"/>
    <property type="molecule type" value="Genomic_DNA"/>
</dbReference>
<dbReference type="SMART" id="SM00317">
    <property type="entry name" value="SET"/>
    <property type="match status" value="1"/>
</dbReference>
<dbReference type="PROSITE" id="PS50868">
    <property type="entry name" value="POST_SET"/>
    <property type="match status" value="1"/>
</dbReference>
<protein>
    <submittedName>
        <fullName evidence="5">SET domain-containing protein</fullName>
    </submittedName>
</protein>
<dbReference type="InterPro" id="IPR046341">
    <property type="entry name" value="SET_dom_sf"/>
</dbReference>
<dbReference type="Pfam" id="PF00856">
    <property type="entry name" value="SET"/>
    <property type="match status" value="1"/>
</dbReference>
<keyword evidence="6" id="KW-1185">Reference proteome</keyword>
<accession>A0ABT5A0F4</accession>
<sequence length="223" mass="25492">MLHKSTELRFVNSEIGYGVFATELIPKGTIVAFHDPLDVEVKPEMFASLYSINVEFKAIIEHFAYLNLEGYGVISWDNEKYINHSCDFNTISTGYMLSIAVRDIAEGEEITTDYGLLDVDYGDLLDGEYKRGMLCKCGSPNCRKEIKADHKACLHLWISPTNEALNCVLNVKQPLLDFMDSKRKNNLINSLQSNHDFSQLLLSWIKQRDVNFQKKWAKVLAKM</sequence>